<dbReference type="Pfam" id="PF04576">
    <property type="entry name" value="Zein-binding"/>
    <property type="match status" value="1"/>
</dbReference>
<evidence type="ECO:0000256" key="4">
    <source>
        <dbReference type="ARBA" id="ARBA00023136"/>
    </source>
</evidence>
<keyword evidence="2" id="KW-0812">Transmembrane</keyword>
<dbReference type="AlphaFoldDB" id="A0AAN9RI29"/>
<dbReference type="Proteomes" id="UP001374584">
    <property type="component" value="Unassembled WGS sequence"/>
</dbReference>
<evidence type="ECO:0000313" key="6">
    <source>
        <dbReference type="EMBL" id="KAK7377150.1"/>
    </source>
</evidence>
<proteinExistence type="predicted"/>
<gene>
    <name evidence="6" type="ORF">VNO80_02570</name>
</gene>
<sequence length="96" mass="10802">MAMILRLHREKSTVEIQVKQFQRVVEQKQDYDLEVIKSLHDVGHIGNCDEDVDNGSGFLNFSVEYNDLDVASSQNHSPSHTPQYLVVGGLSIGTSW</sequence>
<feature type="domain" description="GTD-binding" evidence="5">
    <location>
        <begin position="1"/>
        <end position="77"/>
    </location>
</feature>
<name>A0AAN9RI29_PHACN</name>
<evidence type="ECO:0000259" key="5">
    <source>
        <dbReference type="PROSITE" id="PS51775"/>
    </source>
</evidence>
<comment type="caution">
    <text evidence="6">The sequence shown here is derived from an EMBL/GenBank/DDBJ whole genome shotgun (WGS) entry which is preliminary data.</text>
</comment>
<comment type="subcellular location">
    <subcellularLocation>
        <location evidence="1">Membrane</location>
    </subcellularLocation>
</comment>
<dbReference type="InterPro" id="IPR007656">
    <property type="entry name" value="GTD-bd"/>
</dbReference>
<evidence type="ECO:0000256" key="3">
    <source>
        <dbReference type="ARBA" id="ARBA00022989"/>
    </source>
</evidence>
<keyword evidence="4" id="KW-0472">Membrane</keyword>
<evidence type="ECO:0000313" key="7">
    <source>
        <dbReference type="Proteomes" id="UP001374584"/>
    </source>
</evidence>
<evidence type="ECO:0000256" key="1">
    <source>
        <dbReference type="ARBA" id="ARBA00004370"/>
    </source>
</evidence>
<accession>A0AAN9RI29</accession>
<dbReference type="EMBL" id="JAYMYR010000002">
    <property type="protein sequence ID" value="KAK7377150.1"/>
    <property type="molecule type" value="Genomic_DNA"/>
</dbReference>
<dbReference type="PROSITE" id="PS51775">
    <property type="entry name" value="GTD_BINDING"/>
    <property type="match status" value="1"/>
</dbReference>
<dbReference type="GO" id="GO:0016020">
    <property type="term" value="C:membrane"/>
    <property type="evidence" value="ECO:0007669"/>
    <property type="project" value="UniProtKB-SubCell"/>
</dbReference>
<dbReference type="GO" id="GO:0080115">
    <property type="term" value="F:myosin XI tail binding"/>
    <property type="evidence" value="ECO:0007669"/>
    <property type="project" value="UniProtKB-ARBA"/>
</dbReference>
<keyword evidence="3" id="KW-1133">Transmembrane helix</keyword>
<dbReference type="PANTHER" id="PTHR31422">
    <property type="entry name" value="BNAANNG28530D PROTEIN"/>
    <property type="match status" value="1"/>
</dbReference>
<protein>
    <recommendedName>
        <fullName evidence="5">GTD-binding domain-containing protein</fullName>
    </recommendedName>
</protein>
<keyword evidence="7" id="KW-1185">Reference proteome</keyword>
<dbReference type="PANTHER" id="PTHR31422:SF27">
    <property type="entry name" value="DUF593-CONTAINING PROTEIN 1"/>
    <property type="match status" value="1"/>
</dbReference>
<evidence type="ECO:0000256" key="2">
    <source>
        <dbReference type="ARBA" id="ARBA00022692"/>
    </source>
</evidence>
<organism evidence="6 7">
    <name type="scientific">Phaseolus coccineus</name>
    <name type="common">Scarlet runner bean</name>
    <name type="synonym">Phaseolus multiflorus</name>
    <dbReference type="NCBI Taxonomy" id="3886"/>
    <lineage>
        <taxon>Eukaryota</taxon>
        <taxon>Viridiplantae</taxon>
        <taxon>Streptophyta</taxon>
        <taxon>Embryophyta</taxon>
        <taxon>Tracheophyta</taxon>
        <taxon>Spermatophyta</taxon>
        <taxon>Magnoliopsida</taxon>
        <taxon>eudicotyledons</taxon>
        <taxon>Gunneridae</taxon>
        <taxon>Pentapetalae</taxon>
        <taxon>rosids</taxon>
        <taxon>fabids</taxon>
        <taxon>Fabales</taxon>
        <taxon>Fabaceae</taxon>
        <taxon>Papilionoideae</taxon>
        <taxon>50 kb inversion clade</taxon>
        <taxon>NPAAA clade</taxon>
        <taxon>indigoferoid/millettioid clade</taxon>
        <taxon>Phaseoleae</taxon>
        <taxon>Phaseolus</taxon>
    </lineage>
</organism>
<reference evidence="6 7" key="1">
    <citation type="submission" date="2024-01" db="EMBL/GenBank/DDBJ databases">
        <title>The genomes of 5 underutilized Papilionoideae crops provide insights into root nodulation and disease resistanc.</title>
        <authorList>
            <person name="Jiang F."/>
        </authorList>
    </citation>
    <scope>NUCLEOTIDE SEQUENCE [LARGE SCALE GENOMIC DNA]</scope>
    <source>
        <strain evidence="6">JINMINGXINNONG_FW02</strain>
        <tissue evidence="6">Leaves</tissue>
    </source>
</reference>